<evidence type="ECO:0000256" key="4">
    <source>
        <dbReference type="ARBA" id="ARBA00022989"/>
    </source>
</evidence>
<feature type="transmembrane region" description="Helical" evidence="6">
    <location>
        <begin position="75"/>
        <end position="92"/>
    </location>
</feature>
<evidence type="ECO:0000256" key="6">
    <source>
        <dbReference type="SAM" id="Phobius"/>
    </source>
</evidence>
<dbReference type="PANTHER" id="PTHR34697:SF2">
    <property type="entry name" value="PHOSPHATIDYLGLYCEROL LYSYLTRANSFERASE"/>
    <property type="match status" value="1"/>
</dbReference>
<evidence type="ECO:0000259" key="7">
    <source>
        <dbReference type="Pfam" id="PF09924"/>
    </source>
</evidence>
<protein>
    <submittedName>
        <fullName evidence="8">DUF2156 domain-containing protein</fullName>
    </submittedName>
</protein>
<sequence>MRLSRAAAARWAARLTFATGVVMLISALLPALPRRAHLLAEFLPVELTATANAAVAAVGVLIVLLAGGLRRRQRAAWRAVLALCAAAVVLNVVKGLDIEESLLAGALALLLVLLRDQFRAAPPQTRWWVPLFAAGAPVLGVIYGVAFLTLRRDHLAGPTNPAELAAQAFAGLGGQSTLHFTDTATRWQFGTITGAFGLLTIVLLGWTVLRTGRREPGLCPADETALRHLLDRYGGNDSLGYFTLRQDKSVIFSASGKAAIGYRVLGGVSLAAGDPIGDPEAWPGAIDAWLTEARAHGWAPAVLGCGERAGECYARFGGLNALELGDEAILDVNDFTLDGRTMRVVRQAVNRVERSGVTATVHRVSDLDPAEIAELITAADAFRDGPVERGFSMALSRLGDPSDPDCVVVVARQDNQIKGLLHFVPWGPDGLSLDLMRRERDSVNGMVEFLVVAAAREAAALGVDRISLNFAVFRSVFARGERIGAGPVLRFWRALLLFASRFWQLESLYRANAKFRPRWEPRFLCFASARDVPRIAMAALRAEAFLVAPQVLLRGRS</sequence>
<feature type="transmembrane region" description="Helical" evidence="6">
    <location>
        <begin position="187"/>
        <end position="209"/>
    </location>
</feature>
<organism evidence="8 9">
    <name type="scientific">Cryptosporangium phraense</name>
    <dbReference type="NCBI Taxonomy" id="2593070"/>
    <lineage>
        <taxon>Bacteria</taxon>
        <taxon>Bacillati</taxon>
        <taxon>Actinomycetota</taxon>
        <taxon>Actinomycetes</taxon>
        <taxon>Cryptosporangiales</taxon>
        <taxon>Cryptosporangiaceae</taxon>
        <taxon>Cryptosporangium</taxon>
    </lineage>
</organism>
<dbReference type="Pfam" id="PF09924">
    <property type="entry name" value="LPG_synthase_C"/>
    <property type="match status" value="1"/>
</dbReference>
<feature type="domain" description="Phosphatidylglycerol lysyltransferase C-terminal" evidence="7">
    <location>
        <begin position="227"/>
        <end position="526"/>
    </location>
</feature>
<evidence type="ECO:0000256" key="3">
    <source>
        <dbReference type="ARBA" id="ARBA00022692"/>
    </source>
</evidence>
<dbReference type="EMBL" id="VIRS01000003">
    <property type="protein sequence ID" value="TQS46091.1"/>
    <property type="molecule type" value="Genomic_DNA"/>
</dbReference>
<keyword evidence="2" id="KW-1003">Cell membrane</keyword>
<dbReference type="Proteomes" id="UP000317982">
    <property type="component" value="Unassembled WGS sequence"/>
</dbReference>
<proteinExistence type="predicted"/>
<dbReference type="InterPro" id="IPR051211">
    <property type="entry name" value="PG_lysyltransferase"/>
</dbReference>
<evidence type="ECO:0000313" key="8">
    <source>
        <dbReference type="EMBL" id="TQS46091.1"/>
    </source>
</evidence>
<keyword evidence="4 6" id="KW-1133">Transmembrane helix</keyword>
<dbReference type="GO" id="GO:0055091">
    <property type="term" value="P:phospholipid homeostasis"/>
    <property type="evidence" value="ECO:0007669"/>
    <property type="project" value="TreeGrafter"/>
</dbReference>
<comment type="subcellular location">
    <subcellularLocation>
        <location evidence="1">Cell membrane</location>
        <topology evidence="1">Multi-pass membrane protein</topology>
    </subcellularLocation>
</comment>
<dbReference type="GO" id="GO:0005886">
    <property type="term" value="C:plasma membrane"/>
    <property type="evidence" value="ECO:0007669"/>
    <property type="project" value="UniProtKB-SubCell"/>
</dbReference>
<feature type="transmembrane region" description="Helical" evidence="6">
    <location>
        <begin position="127"/>
        <end position="150"/>
    </location>
</feature>
<keyword evidence="3 6" id="KW-0812">Transmembrane</keyword>
<dbReference type="GO" id="GO:0016755">
    <property type="term" value="F:aminoacyltransferase activity"/>
    <property type="evidence" value="ECO:0007669"/>
    <property type="project" value="TreeGrafter"/>
</dbReference>
<name>A0A545AXT4_9ACTN</name>
<dbReference type="RefSeq" id="WP_142703498.1">
    <property type="nucleotide sequence ID" value="NZ_VIRS01000003.1"/>
</dbReference>
<evidence type="ECO:0000313" key="9">
    <source>
        <dbReference type="Proteomes" id="UP000317982"/>
    </source>
</evidence>
<reference evidence="8 9" key="1">
    <citation type="submission" date="2019-07" db="EMBL/GenBank/DDBJ databases">
        <title>Cryptosporangium phraense sp. nov., isolated from plant litter.</title>
        <authorList>
            <person name="Suriyachadkun C."/>
        </authorList>
    </citation>
    <scope>NUCLEOTIDE SEQUENCE [LARGE SCALE GENOMIC DNA]</scope>
    <source>
        <strain evidence="8 9">A-T 5661</strain>
    </source>
</reference>
<comment type="caution">
    <text evidence="8">The sequence shown here is derived from an EMBL/GenBank/DDBJ whole genome shotgun (WGS) entry which is preliminary data.</text>
</comment>
<dbReference type="PANTHER" id="PTHR34697">
    <property type="entry name" value="PHOSPHATIDYLGLYCEROL LYSYLTRANSFERASE"/>
    <property type="match status" value="1"/>
</dbReference>
<gene>
    <name evidence="8" type="ORF">FL583_06310</name>
</gene>
<dbReference type="OrthoDB" id="594838at2"/>
<dbReference type="InParanoid" id="A0A545AXT4"/>
<feature type="transmembrane region" description="Helical" evidence="6">
    <location>
        <begin position="49"/>
        <end position="68"/>
    </location>
</feature>
<dbReference type="AlphaFoldDB" id="A0A545AXT4"/>
<evidence type="ECO:0000256" key="2">
    <source>
        <dbReference type="ARBA" id="ARBA00022475"/>
    </source>
</evidence>
<keyword evidence="9" id="KW-1185">Reference proteome</keyword>
<keyword evidence="5 6" id="KW-0472">Membrane</keyword>
<evidence type="ECO:0000256" key="1">
    <source>
        <dbReference type="ARBA" id="ARBA00004651"/>
    </source>
</evidence>
<evidence type="ECO:0000256" key="5">
    <source>
        <dbReference type="ARBA" id="ARBA00023136"/>
    </source>
</evidence>
<dbReference type="InterPro" id="IPR024320">
    <property type="entry name" value="LPG_synthase_C"/>
</dbReference>
<accession>A0A545AXT4</accession>
<feature type="transmembrane region" description="Helical" evidence="6">
    <location>
        <begin position="12"/>
        <end position="29"/>
    </location>
</feature>
<feature type="transmembrane region" description="Helical" evidence="6">
    <location>
        <begin position="98"/>
        <end position="115"/>
    </location>
</feature>